<evidence type="ECO:0000313" key="1">
    <source>
        <dbReference type="EMBL" id="PIO65916.1"/>
    </source>
</evidence>
<evidence type="ECO:0000313" key="2">
    <source>
        <dbReference type="Proteomes" id="UP000230423"/>
    </source>
</evidence>
<dbReference type="GO" id="GO:0030674">
    <property type="term" value="F:protein-macromolecule adaptor activity"/>
    <property type="evidence" value="ECO:0007669"/>
    <property type="project" value="TreeGrafter"/>
</dbReference>
<dbReference type="GO" id="GO:0009267">
    <property type="term" value="P:cellular response to starvation"/>
    <property type="evidence" value="ECO:0007669"/>
    <property type="project" value="TreeGrafter"/>
</dbReference>
<dbReference type="GO" id="GO:0030307">
    <property type="term" value="P:positive regulation of cell growth"/>
    <property type="evidence" value="ECO:0007669"/>
    <property type="project" value="TreeGrafter"/>
</dbReference>
<dbReference type="InterPro" id="IPR016024">
    <property type="entry name" value="ARM-type_fold"/>
</dbReference>
<proteinExistence type="predicted"/>
<sequence>MNQLDSNPPIVQSLFNFGLGRLWADYDPARWQAVRLVAYAKVLKELDDNAPEVRAAAVYALGCLVKNRSETNEHAATIDQEICDDLCNKCTKDGSVLVRELDESQPCTEDVRDRARSWRLRRERAKKQLAYLENKNFKEPLERTWILAVDPSVQSELFKENGDEPARFESTNRAKPVQLRYHFFVTILNDPDTLPRQKIVVAFVLATLFHNNYRIAQENLTKKGYVNLCTELLSENQAKDCRLLKLWILIGLGRLWADYDPARWQAVRLVAYAKCKEDVEDFTDRALTLVNPTDWAIFIEQAQQQHAHAEFEVFKSVPCDSLLVAARVPSSPTVVSLSMLRKSIYTTDVLMVRRIAAARKVIERFPSSLHCWSQETGRLVCGGNVRVIRVWDAHYERTALDIAIAVKKGAVTALSGELDHNDLIAAGYRDGVVNVHDIRVPAKESLIMSFHDLSSRIVGVAIRVDSKGNAIVAAGDEGGGICVWEP</sequence>
<dbReference type="InterPro" id="IPR004083">
    <property type="entry name" value="Raptor"/>
</dbReference>
<gene>
    <name evidence="1" type="ORF">TELCIR_12392</name>
</gene>
<dbReference type="InterPro" id="IPR015943">
    <property type="entry name" value="WD40/YVTN_repeat-like_dom_sf"/>
</dbReference>
<organism evidence="1 2">
    <name type="scientific">Teladorsagia circumcincta</name>
    <name type="common">Brown stomach worm</name>
    <name type="synonym">Ostertagia circumcincta</name>
    <dbReference type="NCBI Taxonomy" id="45464"/>
    <lineage>
        <taxon>Eukaryota</taxon>
        <taxon>Metazoa</taxon>
        <taxon>Ecdysozoa</taxon>
        <taxon>Nematoda</taxon>
        <taxon>Chromadorea</taxon>
        <taxon>Rhabditida</taxon>
        <taxon>Rhabditina</taxon>
        <taxon>Rhabditomorpha</taxon>
        <taxon>Strongyloidea</taxon>
        <taxon>Trichostrongylidae</taxon>
        <taxon>Teladorsagia</taxon>
    </lineage>
</organism>
<dbReference type="PANTHER" id="PTHR12848">
    <property type="entry name" value="REGULATORY-ASSOCIATED PROTEIN OF MTOR"/>
    <property type="match status" value="1"/>
</dbReference>
<dbReference type="SUPFAM" id="SSF50978">
    <property type="entry name" value="WD40 repeat-like"/>
    <property type="match status" value="1"/>
</dbReference>
<evidence type="ECO:0008006" key="3">
    <source>
        <dbReference type="Google" id="ProtNLM"/>
    </source>
</evidence>
<dbReference type="AlphaFoldDB" id="A0A2G9U6P5"/>
<dbReference type="EMBL" id="KZ348628">
    <property type="protein sequence ID" value="PIO65916.1"/>
    <property type="molecule type" value="Genomic_DNA"/>
</dbReference>
<dbReference type="Proteomes" id="UP000230423">
    <property type="component" value="Unassembled WGS sequence"/>
</dbReference>
<dbReference type="GO" id="GO:0038202">
    <property type="term" value="P:TORC1 signaling"/>
    <property type="evidence" value="ECO:0007669"/>
    <property type="project" value="TreeGrafter"/>
</dbReference>
<dbReference type="GO" id="GO:0031931">
    <property type="term" value="C:TORC1 complex"/>
    <property type="evidence" value="ECO:0007669"/>
    <property type="project" value="InterPro"/>
</dbReference>
<feature type="non-terminal residue" evidence="1">
    <location>
        <position position="486"/>
    </location>
</feature>
<protein>
    <recommendedName>
        <fullName evidence="3">HEAT repeat protein</fullName>
    </recommendedName>
</protein>
<dbReference type="SUPFAM" id="SSF48371">
    <property type="entry name" value="ARM repeat"/>
    <property type="match status" value="1"/>
</dbReference>
<accession>A0A2G9U6P5</accession>
<dbReference type="GO" id="GO:0071230">
    <property type="term" value="P:cellular response to amino acid stimulus"/>
    <property type="evidence" value="ECO:0007669"/>
    <property type="project" value="TreeGrafter"/>
</dbReference>
<dbReference type="InterPro" id="IPR036322">
    <property type="entry name" value="WD40_repeat_dom_sf"/>
</dbReference>
<dbReference type="GO" id="GO:0005737">
    <property type="term" value="C:cytoplasm"/>
    <property type="evidence" value="ECO:0007669"/>
    <property type="project" value="TreeGrafter"/>
</dbReference>
<dbReference type="GO" id="GO:0010506">
    <property type="term" value="P:regulation of autophagy"/>
    <property type="evidence" value="ECO:0007669"/>
    <property type="project" value="TreeGrafter"/>
</dbReference>
<dbReference type="PANTHER" id="PTHR12848:SF16">
    <property type="entry name" value="REGULATORY-ASSOCIATED PROTEIN OF MTOR"/>
    <property type="match status" value="1"/>
</dbReference>
<dbReference type="Gene3D" id="2.130.10.10">
    <property type="entry name" value="YVTN repeat-like/Quinoprotein amine dehydrogenase"/>
    <property type="match status" value="1"/>
</dbReference>
<reference evidence="1 2" key="1">
    <citation type="submission" date="2015-09" db="EMBL/GenBank/DDBJ databases">
        <title>Draft genome of the parasitic nematode Teladorsagia circumcincta isolate WARC Sus (inbred).</title>
        <authorList>
            <person name="Mitreva M."/>
        </authorList>
    </citation>
    <scope>NUCLEOTIDE SEQUENCE [LARGE SCALE GENOMIC DNA]</scope>
    <source>
        <strain evidence="1 2">S</strain>
    </source>
</reference>
<dbReference type="OrthoDB" id="10262360at2759"/>
<keyword evidence="2" id="KW-1185">Reference proteome</keyword>
<name>A0A2G9U6P5_TELCI</name>